<protein>
    <submittedName>
        <fullName evidence="2">Uncharacterized protein</fullName>
    </submittedName>
</protein>
<accession>A0A7L5A1P9</accession>
<name>A0A7L5A1P9_9BACT</name>
<keyword evidence="3" id="KW-1185">Reference proteome</keyword>
<proteinExistence type="predicted"/>
<evidence type="ECO:0000313" key="3">
    <source>
        <dbReference type="Proteomes" id="UP000326380"/>
    </source>
</evidence>
<evidence type="ECO:0000313" key="2">
    <source>
        <dbReference type="EMBL" id="KAA9338174.1"/>
    </source>
</evidence>
<organism evidence="2 3">
    <name type="scientific">Hymenobacter busanensis</name>
    <dbReference type="NCBI Taxonomy" id="2607656"/>
    <lineage>
        <taxon>Bacteria</taxon>
        <taxon>Pseudomonadati</taxon>
        <taxon>Bacteroidota</taxon>
        <taxon>Cytophagia</taxon>
        <taxon>Cytophagales</taxon>
        <taxon>Hymenobacteraceae</taxon>
        <taxon>Hymenobacter</taxon>
    </lineage>
</organism>
<feature type="compositionally biased region" description="Polar residues" evidence="1">
    <location>
        <begin position="59"/>
        <end position="71"/>
    </location>
</feature>
<dbReference type="AlphaFoldDB" id="A0A7L5A1P9"/>
<sequence length="71" mass="7324">MNNEKAAPSNSESSGANRVGVANSGQNEFPLKKDAKPSTDGNTPSAGSQESDTAKRTGRGSQQDENQGSNQ</sequence>
<evidence type="ECO:0000256" key="1">
    <source>
        <dbReference type="SAM" id="MobiDB-lite"/>
    </source>
</evidence>
<dbReference type="Proteomes" id="UP000326380">
    <property type="component" value="Unassembled WGS sequence"/>
</dbReference>
<feature type="compositionally biased region" description="Polar residues" evidence="1">
    <location>
        <begin position="1"/>
        <end position="16"/>
    </location>
</feature>
<gene>
    <name evidence="2" type="ORF">F0P96_04825</name>
</gene>
<feature type="compositionally biased region" description="Polar residues" evidence="1">
    <location>
        <begin position="39"/>
        <end position="51"/>
    </location>
</feature>
<dbReference type="EMBL" id="VTWU01000002">
    <property type="protein sequence ID" value="KAA9338174.1"/>
    <property type="molecule type" value="Genomic_DNA"/>
</dbReference>
<reference evidence="2 3" key="1">
    <citation type="submission" date="2019-09" db="EMBL/GenBank/DDBJ databases">
        <title>Genome sequence of Hymenobacter sp. M3.</title>
        <authorList>
            <person name="Srinivasan S."/>
        </authorList>
    </citation>
    <scope>NUCLEOTIDE SEQUENCE [LARGE SCALE GENOMIC DNA]</scope>
    <source>
        <strain evidence="2 3">M3</strain>
    </source>
</reference>
<feature type="region of interest" description="Disordered" evidence="1">
    <location>
        <begin position="1"/>
        <end position="71"/>
    </location>
</feature>
<dbReference type="RefSeq" id="WP_151077699.1">
    <property type="nucleotide sequence ID" value="NZ_CP047647.1"/>
</dbReference>
<comment type="caution">
    <text evidence="2">The sequence shown here is derived from an EMBL/GenBank/DDBJ whole genome shotgun (WGS) entry which is preliminary data.</text>
</comment>